<dbReference type="AlphaFoldDB" id="A0A9J6FCQ9"/>
<reference evidence="1 2" key="1">
    <citation type="journal article" date="2020" name="Cell">
        <title>Large-Scale Comparative Analyses of Tick Genomes Elucidate Their Genetic Diversity and Vector Capacities.</title>
        <authorList>
            <consortium name="Tick Genome and Microbiome Consortium (TIGMIC)"/>
            <person name="Jia N."/>
            <person name="Wang J."/>
            <person name="Shi W."/>
            <person name="Du L."/>
            <person name="Sun Y."/>
            <person name="Zhan W."/>
            <person name="Jiang J.F."/>
            <person name="Wang Q."/>
            <person name="Zhang B."/>
            <person name="Ji P."/>
            <person name="Bell-Sakyi L."/>
            <person name="Cui X.M."/>
            <person name="Yuan T.T."/>
            <person name="Jiang B.G."/>
            <person name="Yang W.F."/>
            <person name="Lam T.T."/>
            <person name="Chang Q.C."/>
            <person name="Ding S.J."/>
            <person name="Wang X.J."/>
            <person name="Zhu J.G."/>
            <person name="Ruan X.D."/>
            <person name="Zhao L."/>
            <person name="Wei J.T."/>
            <person name="Ye R.Z."/>
            <person name="Que T.C."/>
            <person name="Du C.H."/>
            <person name="Zhou Y.H."/>
            <person name="Cheng J.X."/>
            <person name="Dai P.F."/>
            <person name="Guo W.B."/>
            <person name="Han X.H."/>
            <person name="Huang E.J."/>
            <person name="Li L.F."/>
            <person name="Wei W."/>
            <person name="Gao Y.C."/>
            <person name="Liu J.Z."/>
            <person name="Shao H.Z."/>
            <person name="Wang X."/>
            <person name="Wang C.C."/>
            <person name="Yang T.C."/>
            <person name="Huo Q.B."/>
            <person name="Li W."/>
            <person name="Chen H.Y."/>
            <person name="Chen S.E."/>
            <person name="Zhou L.G."/>
            <person name="Ni X.B."/>
            <person name="Tian J.H."/>
            <person name="Sheng Y."/>
            <person name="Liu T."/>
            <person name="Pan Y.S."/>
            <person name="Xia L.Y."/>
            <person name="Li J."/>
            <person name="Zhao F."/>
            <person name="Cao W.C."/>
        </authorList>
    </citation>
    <scope>NUCLEOTIDE SEQUENCE [LARGE SCALE GENOMIC DNA]</scope>
    <source>
        <strain evidence="1">HaeL-2018</strain>
    </source>
</reference>
<keyword evidence="2" id="KW-1185">Reference proteome</keyword>
<evidence type="ECO:0000313" key="1">
    <source>
        <dbReference type="EMBL" id="KAH9360651.1"/>
    </source>
</evidence>
<accession>A0A9J6FCQ9</accession>
<sequence length="549" mass="61140">MPPGPKLFVKALQSLRRAGCTTEGIIGHAHGDFDENDAEEEEIRIDDLDVPCLPREVAKERLEQQEPPPHPSALEPVYQMMRQQVSHLTKLHVGQECLGGQLVCVVCRDAETTLLKIQEVVSEDLSMCAFVLCNIAFMGVLVKLCCLDSPVPPNNCGFLGPDIKRFVEKGGYCDGGSVSILVNGHPSDKLWQRFLDDAAIKIERVTYSFGVRPSTARGSDASDVLALSGEPVIVHTAVHEGSFHSSLNVSDCLDARDLWIYNGAQARENVDGRHLAEVQRFLQEGPREDTPSVGETASLWTSEERLERVLVLEVAEKVTMVWCMDRGSFFKLHLSKVVYLLTDCAVQPPVVCHAVLQDVKPAPLLGLLRECVNTLQILTRQNAYEAYFHPFMVSTMTTHGAIDVLVAHLTSPDYETRMTSIVCLTQMCRRLNRRKAAFKVGDVKRVFVRQRKSASDPPGNEPPLAERESRGFSSFLQTLFFRNWLQIYMLADSDMVGVLYKILASSLRNGSTSCLTKLCLDSVLDSGYKERRACFPAMSCWRGLPLLLL</sequence>
<dbReference type="EMBL" id="JABSTR010000001">
    <property type="protein sequence ID" value="KAH9360651.1"/>
    <property type="molecule type" value="Genomic_DNA"/>
</dbReference>
<evidence type="ECO:0000313" key="2">
    <source>
        <dbReference type="Proteomes" id="UP000821853"/>
    </source>
</evidence>
<dbReference type="Proteomes" id="UP000821853">
    <property type="component" value="Chromosome 1"/>
</dbReference>
<name>A0A9J6FCQ9_HAELO</name>
<proteinExistence type="predicted"/>
<organism evidence="1 2">
    <name type="scientific">Haemaphysalis longicornis</name>
    <name type="common">Bush tick</name>
    <dbReference type="NCBI Taxonomy" id="44386"/>
    <lineage>
        <taxon>Eukaryota</taxon>
        <taxon>Metazoa</taxon>
        <taxon>Ecdysozoa</taxon>
        <taxon>Arthropoda</taxon>
        <taxon>Chelicerata</taxon>
        <taxon>Arachnida</taxon>
        <taxon>Acari</taxon>
        <taxon>Parasitiformes</taxon>
        <taxon>Ixodida</taxon>
        <taxon>Ixodoidea</taxon>
        <taxon>Ixodidae</taxon>
        <taxon>Haemaphysalinae</taxon>
        <taxon>Haemaphysalis</taxon>
    </lineage>
</organism>
<dbReference type="VEuPathDB" id="VectorBase:HLOH_051521"/>
<gene>
    <name evidence="1" type="ORF">HPB48_004783</name>
</gene>
<comment type="caution">
    <text evidence="1">The sequence shown here is derived from an EMBL/GenBank/DDBJ whole genome shotgun (WGS) entry which is preliminary data.</text>
</comment>
<protein>
    <submittedName>
        <fullName evidence="1">Uncharacterized protein</fullName>
    </submittedName>
</protein>